<evidence type="ECO:0000256" key="4">
    <source>
        <dbReference type="ARBA" id="ARBA00022763"/>
    </source>
</evidence>
<dbReference type="Pfam" id="PF17191">
    <property type="entry name" value="RecG_wedge"/>
    <property type="match status" value="1"/>
</dbReference>
<evidence type="ECO:0000256" key="3">
    <source>
        <dbReference type="ARBA" id="ARBA00022741"/>
    </source>
</evidence>
<dbReference type="InterPro" id="IPR047112">
    <property type="entry name" value="RecG/Mfd"/>
</dbReference>
<keyword evidence="5 15" id="KW-0378">Hydrolase</keyword>
<evidence type="ECO:0000256" key="14">
    <source>
        <dbReference type="ARBA" id="ARBA00048988"/>
    </source>
</evidence>
<name>A0ABU9EBE3_9BACT</name>
<dbReference type="EC" id="5.6.2.4" evidence="13 15"/>
<evidence type="ECO:0000313" key="18">
    <source>
        <dbReference type="EMBL" id="MEK9502050.1"/>
    </source>
</evidence>
<evidence type="ECO:0000256" key="2">
    <source>
        <dbReference type="ARBA" id="ARBA00017846"/>
    </source>
</evidence>
<feature type="domain" description="Helicase C-terminal" evidence="17">
    <location>
        <begin position="464"/>
        <end position="623"/>
    </location>
</feature>
<evidence type="ECO:0000256" key="6">
    <source>
        <dbReference type="ARBA" id="ARBA00022806"/>
    </source>
</evidence>
<evidence type="ECO:0000256" key="12">
    <source>
        <dbReference type="ARBA" id="ARBA00034617"/>
    </source>
</evidence>
<keyword evidence="7 15" id="KW-0067">ATP-binding</keyword>
<sequence>MDFSLLDKPVQFLKGVGPRRSESLHRMGLVTARDVLFHLPRRYDDASTVQSIADVQVGQDATVRGRVRTKGVIPTRAGLRIFQAVLEDDSGRITVAWPGQPWLDRKLREGDVLLVAGPVRFFHGRQIQPREFTLMGRGADGDSGADAPEGTIFVAYPASDEVPQWVLRGVFEKNLDELLELVGGEEYLPDEERERLGLPDLPTAFRSLHRPASLADAESGRRRLAFDELFFLQLVQAQLRHRQTRERPGITFERTNALIRPLHESLPFELTHAQAAVLREISGDMTSDRRMNRMLQGDVGAGKTLVALFAMLLAAEGGWQAVLLAPTELLAEQHARKLTALTAELPIEVGLLTGGLATAERRDALARIADGSAHLVVGTHALLQESVDFARLGLVVVDEQHRFGVRQRMALADRDPPPDVLVMSATPIPRSLALTLYGDLDLSVLDELPPGRQPIQTFLRFPRSRDEVYRFVDDQIAKGRQAYVVYPLVEESEKLDLRAATQEFERLSSEVLPHRRLGLLHGRLSSDEKDATMRAFLEGDLDLLVATSVIEVGIDVANATVMVIEHAERFGLSQLHQLRGRVGRGAEESFCLLVAEVGGDAAERLKVFRDTLDGFEIARADLRIRGQGDLFGAQQHGKDPVLRFADLTRDEGILLEAQRLARRLIDVDPDLVSPSHVRVRAVLEARFAERLKMFGVG</sequence>
<dbReference type="PANTHER" id="PTHR47964:SF1">
    <property type="entry name" value="ATP-DEPENDENT DNA HELICASE HOMOLOG RECG, CHLOROPLASTIC"/>
    <property type="match status" value="1"/>
</dbReference>
<keyword evidence="4 15" id="KW-0227">DNA damage</keyword>
<evidence type="ECO:0000256" key="15">
    <source>
        <dbReference type="RuleBase" id="RU363016"/>
    </source>
</evidence>
<dbReference type="RefSeq" id="WP_405276822.1">
    <property type="nucleotide sequence ID" value="NZ_JBBHLI010000009.1"/>
</dbReference>
<dbReference type="Pfam" id="PF19833">
    <property type="entry name" value="RecG_dom3_C"/>
    <property type="match status" value="1"/>
</dbReference>
<dbReference type="PROSITE" id="PS51192">
    <property type="entry name" value="HELICASE_ATP_BIND_1"/>
    <property type="match status" value="1"/>
</dbReference>
<dbReference type="SUPFAM" id="SSF50249">
    <property type="entry name" value="Nucleic acid-binding proteins"/>
    <property type="match status" value="1"/>
</dbReference>
<dbReference type="GO" id="GO:0003678">
    <property type="term" value="F:DNA helicase activity"/>
    <property type="evidence" value="ECO:0007669"/>
    <property type="project" value="UniProtKB-EC"/>
</dbReference>
<dbReference type="PROSITE" id="PS51194">
    <property type="entry name" value="HELICASE_CTER"/>
    <property type="match status" value="1"/>
</dbReference>
<accession>A0ABU9EBE3</accession>
<dbReference type="Pfam" id="PF00271">
    <property type="entry name" value="Helicase_C"/>
    <property type="match status" value="1"/>
</dbReference>
<dbReference type="SMART" id="SM00487">
    <property type="entry name" value="DEXDc"/>
    <property type="match status" value="1"/>
</dbReference>
<dbReference type="InterPro" id="IPR011545">
    <property type="entry name" value="DEAD/DEAH_box_helicase_dom"/>
</dbReference>
<keyword evidence="9 15" id="KW-0233">DNA recombination</keyword>
<evidence type="ECO:0000256" key="8">
    <source>
        <dbReference type="ARBA" id="ARBA00023125"/>
    </source>
</evidence>
<keyword evidence="6 15" id="KW-0347">Helicase</keyword>
<evidence type="ECO:0000256" key="9">
    <source>
        <dbReference type="ARBA" id="ARBA00023172"/>
    </source>
</evidence>
<dbReference type="GO" id="GO:0016787">
    <property type="term" value="F:hydrolase activity"/>
    <property type="evidence" value="ECO:0007669"/>
    <property type="project" value="UniProtKB-KW"/>
</dbReference>
<evidence type="ECO:0000313" key="19">
    <source>
        <dbReference type="Proteomes" id="UP001484239"/>
    </source>
</evidence>
<organism evidence="18 19">
    <name type="scientific">Gaopeijia maritima</name>
    <dbReference type="NCBI Taxonomy" id="3119007"/>
    <lineage>
        <taxon>Bacteria</taxon>
        <taxon>Pseudomonadati</taxon>
        <taxon>Gemmatimonadota</taxon>
        <taxon>Longimicrobiia</taxon>
        <taxon>Gaopeijiales</taxon>
        <taxon>Gaopeijiaceae</taxon>
        <taxon>Gaopeijia</taxon>
    </lineage>
</organism>
<gene>
    <name evidence="18" type="primary">recG</name>
    <name evidence="18" type="ORF">WI372_13740</name>
</gene>
<comment type="catalytic activity">
    <reaction evidence="12 15">
        <text>Couples ATP hydrolysis with the unwinding of duplex DNA by translocating in the 3'-5' direction.</text>
        <dbReference type="EC" id="5.6.2.4"/>
    </reaction>
</comment>
<dbReference type="CDD" id="cd17992">
    <property type="entry name" value="DEXHc_RecG"/>
    <property type="match status" value="1"/>
</dbReference>
<comment type="caution">
    <text evidence="18">The sequence shown here is derived from an EMBL/GenBank/DDBJ whole genome shotgun (WGS) entry which is preliminary data.</text>
</comment>
<keyword evidence="10 15" id="KW-0234">DNA repair</keyword>
<protein>
    <recommendedName>
        <fullName evidence="2 15">ATP-dependent DNA helicase RecG</fullName>
        <ecNumber evidence="13 15">5.6.2.4</ecNumber>
    </recommendedName>
</protein>
<evidence type="ECO:0000256" key="5">
    <source>
        <dbReference type="ARBA" id="ARBA00022801"/>
    </source>
</evidence>
<dbReference type="EMBL" id="JBBHLI010000009">
    <property type="protein sequence ID" value="MEK9502050.1"/>
    <property type="molecule type" value="Genomic_DNA"/>
</dbReference>
<evidence type="ECO:0000256" key="1">
    <source>
        <dbReference type="ARBA" id="ARBA00007504"/>
    </source>
</evidence>
<dbReference type="Proteomes" id="UP001484239">
    <property type="component" value="Unassembled WGS sequence"/>
</dbReference>
<evidence type="ECO:0000259" key="16">
    <source>
        <dbReference type="PROSITE" id="PS51192"/>
    </source>
</evidence>
<dbReference type="SMART" id="SM00490">
    <property type="entry name" value="HELICc"/>
    <property type="match status" value="1"/>
</dbReference>
<dbReference type="InterPro" id="IPR045562">
    <property type="entry name" value="RecG_dom3_C"/>
</dbReference>
<dbReference type="InterPro" id="IPR014001">
    <property type="entry name" value="Helicase_ATP-bd"/>
</dbReference>
<dbReference type="InterPro" id="IPR001650">
    <property type="entry name" value="Helicase_C-like"/>
</dbReference>
<evidence type="ECO:0000256" key="13">
    <source>
        <dbReference type="ARBA" id="ARBA00034808"/>
    </source>
</evidence>
<comment type="function">
    <text evidence="15">Plays a critical role in recombination and DNA repair. Helps process Holliday junction intermediates to mature products by catalyzing branch migration. Has replication fork regression activity, unwinds stalled or blocked replication forks to make a HJ that can be resolved. Has a DNA unwinding activity characteristic of a DNA helicase with 3'-5' polarity.</text>
</comment>
<evidence type="ECO:0000256" key="11">
    <source>
        <dbReference type="ARBA" id="ARBA00023235"/>
    </source>
</evidence>
<dbReference type="CDD" id="cd04488">
    <property type="entry name" value="RecG_wedge_OBF"/>
    <property type="match status" value="1"/>
</dbReference>
<dbReference type="Gene3D" id="2.40.50.140">
    <property type="entry name" value="Nucleic acid-binding proteins"/>
    <property type="match status" value="1"/>
</dbReference>
<dbReference type="InterPro" id="IPR004609">
    <property type="entry name" value="ATP-dep_DNA_helicase_RecG"/>
</dbReference>
<keyword evidence="11" id="KW-0413">Isomerase</keyword>
<feature type="domain" description="Helicase ATP-binding" evidence="16">
    <location>
        <begin position="284"/>
        <end position="445"/>
    </location>
</feature>
<evidence type="ECO:0000256" key="10">
    <source>
        <dbReference type="ARBA" id="ARBA00023204"/>
    </source>
</evidence>
<comment type="catalytic activity">
    <reaction evidence="14 15">
        <text>ATP + H2O = ADP + phosphate + H(+)</text>
        <dbReference type="Rhea" id="RHEA:13065"/>
        <dbReference type="ChEBI" id="CHEBI:15377"/>
        <dbReference type="ChEBI" id="CHEBI:15378"/>
        <dbReference type="ChEBI" id="CHEBI:30616"/>
        <dbReference type="ChEBI" id="CHEBI:43474"/>
        <dbReference type="ChEBI" id="CHEBI:456216"/>
        <dbReference type="EC" id="5.6.2.4"/>
    </reaction>
</comment>
<evidence type="ECO:0000256" key="7">
    <source>
        <dbReference type="ARBA" id="ARBA00022840"/>
    </source>
</evidence>
<dbReference type="Gene3D" id="3.40.50.300">
    <property type="entry name" value="P-loop containing nucleotide triphosphate hydrolases"/>
    <property type="match status" value="2"/>
</dbReference>
<evidence type="ECO:0000259" key="17">
    <source>
        <dbReference type="PROSITE" id="PS51194"/>
    </source>
</evidence>
<dbReference type="Pfam" id="PF00270">
    <property type="entry name" value="DEAD"/>
    <property type="match status" value="1"/>
</dbReference>
<dbReference type="CDD" id="cd18811">
    <property type="entry name" value="SF2_C_RecG"/>
    <property type="match status" value="1"/>
</dbReference>
<dbReference type="NCBIfam" id="TIGR00643">
    <property type="entry name" value="recG"/>
    <property type="match status" value="1"/>
</dbReference>
<keyword evidence="19" id="KW-1185">Reference proteome</keyword>
<dbReference type="NCBIfam" id="NF008165">
    <property type="entry name" value="PRK10917.1-3"/>
    <property type="match status" value="1"/>
</dbReference>
<keyword evidence="3 15" id="KW-0547">Nucleotide-binding</keyword>
<dbReference type="InterPro" id="IPR033454">
    <property type="entry name" value="RecG_wedge"/>
</dbReference>
<dbReference type="InterPro" id="IPR027417">
    <property type="entry name" value="P-loop_NTPase"/>
</dbReference>
<dbReference type="SUPFAM" id="SSF52540">
    <property type="entry name" value="P-loop containing nucleoside triphosphate hydrolases"/>
    <property type="match status" value="2"/>
</dbReference>
<reference evidence="18 19" key="1">
    <citation type="submission" date="2024-02" db="EMBL/GenBank/DDBJ databases">
        <title>A novel Gemmatimonadota bacterium.</title>
        <authorList>
            <person name="Du Z.-J."/>
            <person name="Ye Y.-Q."/>
        </authorList>
    </citation>
    <scope>NUCLEOTIDE SEQUENCE [LARGE SCALE GENOMIC DNA]</scope>
    <source>
        <strain evidence="18 19">DH-20</strain>
    </source>
</reference>
<comment type="similarity">
    <text evidence="1 15">Belongs to the helicase family. RecG subfamily.</text>
</comment>
<dbReference type="InterPro" id="IPR012340">
    <property type="entry name" value="NA-bd_OB-fold"/>
</dbReference>
<dbReference type="NCBIfam" id="NF008168">
    <property type="entry name" value="PRK10917.2-2"/>
    <property type="match status" value="1"/>
</dbReference>
<proteinExistence type="inferred from homology"/>
<dbReference type="PANTHER" id="PTHR47964">
    <property type="entry name" value="ATP-DEPENDENT DNA HELICASE HOMOLOG RECG, CHLOROPLASTIC"/>
    <property type="match status" value="1"/>
</dbReference>
<keyword evidence="8" id="KW-0238">DNA-binding</keyword>